<dbReference type="PANTHER" id="PTHR44591">
    <property type="entry name" value="STRESS RESPONSE REGULATOR PROTEIN 1"/>
    <property type="match status" value="1"/>
</dbReference>
<dbReference type="InterPro" id="IPR001789">
    <property type="entry name" value="Sig_transdc_resp-reg_receiver"/>
</dbReference>
<dbReference type="CDD" id="cd17546">
    <property type="entry name" value="REC_hyHK_CKI1_RcsC-like"/>
    <property type="match status" value="1"/>
</dbReference>
<dbReference type="OrthoDB" id="3197131at2"/>
<dbReference type="Pfam" id="PF00072">
    <property type="entry name" value="Response_reg"/>
    <property type="match status" value="1"/>
</dbReference>
<dbReference type="GO" id="GO:0000160">
    <property type="term" value="P:phosphorelay signal transduction system"/>
    <property type="evidence" value="ECO:0007669"/>
    <property type="project" value="InterPro"/>
</dbReference>
<feature type="domain" description="Response regulatory" evidence="3">
    <location>
        <begin position="3"/>
        <end position="119"/>
    </location>
</feature>
<comment type="caution">
    <text evidence="4">The sequence shown here is derived from an EMBL/GenBank/DDBJ whole genome shotgun (WGS) entry which is preliminary data.</text>
</comment>
<name>A0A4Q2RWR1_9ACTN</name>
<evidence type="ECO:0000259" key="3">
    <source>
        <dbReference type="PROSITE" id="PS50110"/>
    </source>
</evidence>
<dbReference type="InterPro" id="IPR050595">
    <property type="entry name" value="Bact_response_regulator"/>
</dbReference>
<protein>
    <submittedName>
        <fullName evidence="4">Response regulator</fullName>
    </submittedName>
</protein>
<proteinExistence type="predicted"/>
<dbReference type="SUPFAM" id="SSF52172">
    <property type="entry name" value="CheY-like"/>
    <property type="match status" value="1"/>
</dbReference>
<feature type="modified residue" description="4-aspartylphosphate" evidence="2">
    <location>
        <position position="52"/>
    </location>
</feature>
<keyword evidence="5" id="KW-1185">Reference proteome</keyword>
<evidence type="ECO:0000256" key="2">
    <source>
        <dbReference type="PROSITE-ProRule" id="PRU00169"/>
    </source>
</evidence>
<dbReference type="Proteomes" id="UP000294071">
    <property type="component" value="Unassembled WGS sequence"/>
</dbReference>
<evidence type="ECO:0000313" key="5">
    <source>
        <dbReference type="Proteomes" id="UP000294071"/>
    </source>
</evidence>
<sequence length="123" mass="13436">MRRVLVVDDDQDMRDLIGLMLRRAGYTTVAVESPFLALDVATTEAFDVAVLDWSMPGMNGGELCTRMRESPDIPDTPIMILTAHADQETRDRAFASGADRFMTKPFTLAELSGAVAALIGSRT</sequence>
<dbReference type="PANTHER" id="PTHR44591:SF3">
    <property type="entry name" value="RESPONSE REGULATORY DOMAIN-CONTAINING PROTEIN"/>
    <property type="match status" value="1"/>
</dbReference>
<dbReference type="AlphaFoldDB" id="A0A4Q2RWR1"/>
<dbReference type="EMBL" id="SDWT01000001">
    <property type="protein sequence ID" value="RYB93640.1"/>
    <property type="molecule type" value="Genomic_DNA"/>
</dbReference>
<dbReference type="Gene3D" id="3.40.50.2300">
    <property type="match status" value="1"/>
</dbReference>
<dbReference type="PROSITE" id="PS50110">
    <property type="entry name" value="RESPONSE_REGULATORY"/>
    <property type="match status" value="1"/>
</dbReference>
<dbReference type="InterPro" id="IPR011006">
    <property type="entry name" value="CheY-like_superfamily"/>
</dbReference>
<accession>A0A4Q2RWR1</accession>
<organism evidence="4 5">
    <name type="scientific">Nocardioides oleivorans</name>
    <dbReference type="NCBI Taxonomy" id="273676"/>
    <lineage>
        <taxon>Bacteria</taxon>
        <taxon>Bacillati</taxon>
        <taxon>Actinomycetota</taxon>
        <taxon>Actinomycetes</taxon>
        <taxon>Propionibacteriales</taxon>
        <taxon>Nocardioidaceae</taxon>
        <taxon>Nocardioides</taxon>
    </lineage>
</organism>
<gene>
    <name evidence="4" type="ORF">EUA93_04275</name>
</gene>
<dbReference type="RefSeq" id="WP_129398998.1">
    <property type="nucleotide sequence ID" value="NZ_SDWT01000001.1"/>
</dbReference>
<evidence type="ECO:0000256" key="1">
    <source>
        <dbReference type="ARBA" id="ARBA00022553"/>
    </source>
</evidence>
<evidence type="ECO:0000313" key="4">
    <source>
        <dbReference type="EMBL" id="RYB93640.1"/>
    </source>
</evidence>
<keyword evidence="1 2" id="KW-0597">Phosphoprotein</keyword>
<reference evidence="4 5" key="1">
    <citation type="submission" date="2019-01" db="EMBL/GenBank/DDBJ databases">
        <title>Novel species of Nocardioides.</title>
        <authorList>
            <person name="Liu Q."/>
            <person name="Xin Y.-H."/>
        </authorList>
    </citation>
    <scope>NUCLEOTIDE SEQUENCE [LARGE SCALE GENOMIC DNA]</scope>
    <source>
        <strain evidence="4 5">CGMCC 4.6882</strain>
    </source>
</reference>
<dbReference type="SMART" id="SM00448">
    <property type="entry name" value="REC"/>
    <property type="match status" value="1"/>
</dbReference>